<keyword evidence="3" id="KW-0963">Cytoplasm</keyword>
<reference evidence="9" key="1">
    <citation type="submission" date="2023-10" db="EMBL/GenBank/DDBJ databases">
        <title>Genome assembly of Pristionchus species.</title>
        <authorList>
            <person name="Yoshida K."/>
            <person name="Sommer R.J."/>
        </authorList>
    </citation>
    <scope>NUCLEOTIDE SEQUENCE</scope>
    <source>
        <strain evidence="9">RS5133</strain>
    </source>
</reference>
<keyword evidence="4" id="KW-0677">Repeat</keyword>
<dbReference type="GO" id="GO:0005737">
    <property type="term" value="C:cytoplasm"/>
    <property type="evidence" value="ECO:0007669"/>
    <property type="project" value="UniProtKB-SubCell"/>
</dbReference>
<accession>A0AAV5WH55</accession>
<dbReference type="SUPFAM" id="SSF54928">
    <property type="entry name" value="RNA-binding domain, RBD"/>
    <property type="match status" value="1"/>
</dbReference>
<dbReference type="PANTHER" id="PTHR48034">
    <property type="entry name" value="TRANSFORMER-2 SEX-DETERMINING PROTEIN-RELATED"/>
    <property type="match status" value="1"/>
</dbReference>
<keyword evidence="5 7" id="KW-0694">RNA-binding</keyword>
<dbReference type="Gene3D" id="3.30.70.330">
    <property type="match status" value="2"/>
</dbReference>
<dbReference type="GO" id="GO:0005634">
    <property type="term" value="C:nucleus"/>
    <property type="evidence" value="ECO:0007669"/>
    <property type="project" value="UniProtKB-SubCell"/>
</dbReference>
<comment type="subcellular location">
    <subcellularLocation>
        <location evidence="2">Cytoplasm</location>
    </subcellularLocation>
    <subcellularLocation>
        <location evidence="1">Nucleus</location>
    </subcellularLocation>
</comment>
<dbReference type="InterPro" id="IPR012677">
    <property type="entry name" value="Nucleotide-bd_a/b_plait_sf"/>
</dbReference>
<evidence type="ECO:0000313" key="9">
    <source>
        <dbReference type="EMBL" id="GMT30362.1"/>
    </source>
</evidence>
<feature type="domain" description="RRM" evidence="8">
    <location>
        <begin position="2"/>
        <end position="80"/>
    </location>
</feature>
<organism evidence="9 10">
    <name type="scientific">Pristionchus fissidentatus</name>
    <dbReference type="NCBI Taxonomy" id="1538716"/>
    <lineage>
        <taxon>Eukaryota</taxon>
        <taxon>Metazoa</taxon>
        <taxon>Ecdysozoa</taxon>
        <taxon>Nematoda</taxon>
        <taxon>Chromadorea</taxon>
        <taxon>Rhabditida</taxon>
        <taxon>Rhabditina</taxon>
        <taxon>Diplogasteromorpha</taxon>
        <taxon>Diplogasteroidea</taxon>
        <taxon>Neodiplogasteridae</taxon>
        <taxon>Pristionchus</taxon>
    </lineage>
</organism>
<dbReference type="AlphaFoldDB" id="A0AAV5WH55"/>
<evidence type="ECO:0000313" key="10">
    <source>
        <dbReference type="Proteomes" id="UP001432322"/>
    </source>
</evidence>
<dbReference type="Pfam" id="PF00076">
    <property type="entry name" value="RRM_1"/>
    <property type="match status" value="2"/>
</dbReference>
<dbReference type="GO" id="GO:0003723">
    <property type="term" value="F:RNA binding"/>
    <property type="evidence" value="ECO:0007669"/>
    <property type="project" value="UniProtKB-UniRule"/>
</dbReference>
<evidence type="ECO:0000256" key="2">
    <source>
        <dbReference type="ARBA" id="ARBA00004496"/>
    </source>
</evidence>
<name>A0AAV5WH55_9BILA</name>
<dbReference type="InterPro" id="IPR035979">
    <property type="entry name" value="RBD_domain_sf"/>
</dbReference>
<dbReference type="SMART" id="SM00360">
    <property type="entry name" value="RRM"/>
    <property type="match status" value="2"/>
</dbReference>
<feature type="non-terminal residue" evidence="9">
    <location>
        <position position="162"/>
    </location>
</feature>
<gene>
    <name evidence="9" type="ORF">PFISCL1PPCAC_21659</name>
</gene>
<evidence type="ECO:0000256" key="4">
    <source>
        <dbReference type="ARBA" id="ARBA00022737"/>
    </source>
</evidence>
<dbReference type="FunFam" id="3.30.70.330:FF:000651">
    <property type="entry name" value="Poly(A) binding protein cytoplasmic 1 like"/>
    <property type="match status" value="1"/>
</dbReference>
<protein>
    <recommendedName>
        <fullName evidence="8">RRM domain-containing protein</fullName>
    </recommendedName>
</protein>
<feature type="domain" description="RRM" evidence="8">
    <location>
        <begin position="90"/>
        <end position="162"/>
    </location>
</feature>
<evidence type="ECO:0000256" key="7">
    <source>
        <dbReference type="PROSITE-ProRule" id="PRU00176"/>
    </source>
</evidence>
<keyword evidence="6" id="KW-0539">Nucleus</keyword>
<dbReference type="InterPro" id="IPR050441">
    <property type="entry name" value="RBM"/>
</dbReference>
<evidence type="ECO:0000256" key="3">
    <source>
        <dbReference type="ARBA" id="ARBA00022490"/>
    </source>
</evidence>
<evidence type="ECO:0000256" key="6">
    <source>
        <dbReference type="ARBA" id="ARBA00023242"/>
    </source>
</evidence>
<proteinExistence type="predicted"/>
<dbReference type="EMBL" id="BTSY01000005">
    <property type="protein sequence ID" value="GMT30362.1"/>
    <property type="molecule type" value="Genomic_DNA"/>
</dbReference>
<dbReference type="Proteomes" id="UP001432322">
    <property type="component" value="Unassembled WGS sequence"/>
</dbReference>
<comment type="caution">
    <text evidence="9">The sequence shown here is derived from an EMBL/GenBank/DDBJ whole genome shotgun (WGS) entry which is preliminary data.</text>
</comment>
<dbReference type="PROSITE" id="PS50102">
    <property type="entry name" value="RRM"/>
    <property type="match status" value="2"/>
</dbReference>
<sequence>MTHRYVGDLHPEVTEATLFAQFSAVGPLASVHVCREADTRRSRGFGYVNFEERADAQRALETMNFTPLCGRPIRIMWHSKDAANHQFNTANIVVRNIDQAVDSKLLHDTFARFGTILSCKVVVDQEGNSRGFGYVNFQTEEEARKAIETANGEIVAGNKIYV</sequence>
<dbReference type="InterPro" id="IPR000504">
    <property type="entry name" value="RRM_dom"/>
</dbReference>
<evidence type="ECO:0000256" key="1">
    <source>
        <dbReference type="ARBA" id="ARBA00004123"/>
    </source>
</evidence>
<keyword evidence="10" id="KW-1185">Reference proteome</keyword>
<evidence type="ECO:0000259" key="8">
    <source>
        <dbReference type="PROSITE" id="PS50102"/>
    </source>
</evidence>
<evidence type="ECO:0000256" key="5">
    <source>
        <dbReference type="ARBA" id="ARBA00022884"/>
    </source>
</evidence>